<keyword evidence="5" id="KW-1185">Reference proteome</keyword>
<dbReference type="SUPFAM" id="SSF81901">
    <property type="entry name" value="HCP-like"/>
    <property type="match status" value="1"/>
</dbReference>
<dbReference type="Gene3D" id="1.25.40.10">
    <property type="entry name" value="Tetratricopeptide repeat domain"/>
    <property type="match status" value="3"/>
</dbReference>
<dbReference type="Pfam" id="PF13181">
    <property type="entry name" value="TPR_8"/>
    <property type="match status" value="2"/>
</dbReference>
<evidence type="ECO:0000313" key="5">
    <source>
        <dbReference type="Proteomes" id="UP001228690"/>
    </source>
</evidence>
<proteinExistence type="predicted"/>
<dbReference type="PROSITE" id="PS50005">
    <property type="entry name" value="TPR"/>
    <property type="match status" value="3"/>
</dbReference>
<sequence length="374" mass="43558">MEKTPGNGEVTEHITHQLSKLGYQSIKAGKYVEAEASFREILSYDETNNYAMVGLGDALRRQHRDKEAIEYYRNCLELYPENNYALFGIAESYRALKYYQKAIEAWVCYTQIDSKNITVMTRMADIYRKMKNLKRSKEVYEQVLEIDTENIYAIIGLAHVYYDLYLYNISLNYWERILNKQNARVDIRVLTSVGNCYRKLRDFSKSLEFFRKAEKLEAKNFYVLYGIADSYRGLQNFTEAMHYWDLIIAEGHDNQFVLTRAGDTASASGQHDQAKVFYQRVLDMGPDLYATLGLARLEHEGGDHDRSIDLLESLLENHYRNPRLQIGLAMSYCAKNQTKKAFKNLDVYIHQGYGNEEVMALHQNLKESLGHNHD</sequence>
<feature type="repeat" description="TPR" evidence="3">
    <location>
        <begin position="187"/>
        <end position="220"/>
    </location>
</feature>
<dbReference type="EMBL" id="CP123443">
    <property type="protein sequence ID" value="WGK70357.1"/>
    <property type="molecule type" value="Genomic_DNA"/>
</dbReference>
<dbReference type="SUPFAM" id="SSF48452">
    <property type="entry name" value="TPR-like"/>
    <property type="match status" value="1"/>
</dbReference>
<dbReference type="RefSeq" id="WP_326928568.1">
    <property type="nucleotide sequence ID" value="NZ_CP123443.1"/>
</dbReference>
<dbReference type="InterPro" id="IPR019734">
    <property type="entry name" value="TPR_rpt"/>
</dbReference>
<keyword evidence="1" id="KW-0677">Repeat</keyword>
<dbReference type="SMART" id="SM00028">
    <property type="entry name" value="TPR"/>
    <property type="match status" value="8"/>
</dbReference>
<keyword evidence="2 3" id="KW-0802">TPR repeat</keyword>
<accession>A0ABY8MK47</accession>
<dbReference type="Proteomes" id="UP001228690">
    <property type="component" value="Chromosome"/>
</dbReference>
<dbReference type="Pfam" id="PF07719">
    <property type="entry name" value="TPR_2"/>
    <property type="match status" value="1"/>
</dbReference>
<feature type="repeat" description="TPR" evidence="3">
    <location>
        <begin position="117"/>
        <end position="150"/>
    </location>
</feature>
<dbReference type="InterPro" id="IPR011990">
    <property type="entry name" value="TPR-like_helical_dom_sf"/>
</dbReference>
<dbReference type="PANTHER" id="PTHR12558:SF13">
    <property type="entry name" value="CELL DIVISION CYCLE PROTEIN 27 HOMOLOG"/>
    <property type="match status" value="1"/>
</dbReference>
<organism evidence="4 5">
    <name type="scientific">Candidatus Haliotispira prima</name>
    <dbReference type="NCBI Taxonomy" id="3034016"/>
    <lineage>
        <taxon>Bacteria</taxon>
        <taxon>Pseudomonadati</taxon>
        <taxon>Spirochaetota</taxon>
        <taxon>Spirochaetia</taxon>
        <taxon>Spirochaetales</taxon>
        <taxon>Spirochaetaceae</taxon>
        <taxon>Candidatus Haliotispira</taxon>
    </lineage>
</organism>
<evidence type="ECO:0000256" key="2">
    <source>
        <dbReference type="ARBA" id="ARBA00022803"/>
    </source>
</evidence>
<evidence type="ECO:0000256" key="1">
    <source>
        <dbReference type="ARBA" id="ARBA00022737"/>
    </source>
</evidence>
<feature type="repeat" description="TPR" evidence="3">
    <location>
        <begin position="49"/>
        <end position="82"/>
    </location>
</feature>
<dbReference type="Pfam" id="PF13432">
    <property type="entry name" value="TPR_16"/>
    <property type="match status" value="1"/>
</dbReference>
<evidence type="ECO:0000313" key="4">
    <source>
        <dbReference type="EMBL" id="WGK70357.1"/>
    </source>
</evidence>
<evidence type="ECO:0000256" key="3">
    <source>
        <dbReference type="PROSITE-ProRule" id="PRU00339"/>
    </source>
</evidence>
<name>A0ABY8MK47_9SPIO</name>
<protein>
    <submittedName>
        <fullName evidence="4">Tetratricopeptide repeat protein</fullName>
    </submittedName>
</protein>
<reference evidence="4 5" key="1">
    <citation type="submission" date="2023-04" db="EMBL/GenBank/DDBJ databases">
        <title>Spirochaete genome identified in red abalone sample constitutes a novel genus.</title>
        <authorList>
            <person name="Sharma S.P."/>
            <person name="Purcell C.M."/>
            <person name="Hyde J.R."/>
            <person name="Severin A.J."/>
        </authorList>
    </citation>
    <scope>NUCLEOTIDE SEQUENCE [LARGE SCALE GENOMIC DNA]</scope>
    <source>
        <strain evidence="4 5">SP-2023</strain>
    </source>
</reference>
<gene>
    <name evidence="4" type="ORF">P0082_05710</name>
</gene>
<dbReference type="PANTHER" id="PTHR12558">
    <property type="entry name" value="CELL DIVISION CYCLE 16,23,27"/>
    <property type="match status" value="1"/>
</dbReference>
<dbReference type="InterPro" id="IPR013105">
    <property type="entry name" value="TPR_2"/>
</dbReference>